<dbReference type="InterPro" id="IPR002798">
    <property type="entry name" value="SpoIIM-like"/>
</dbReference>
<dbReference type="EMBL" id="JAGTUK010000003">
    <property type="protein sequence ID" value="MBS0025077.1"/>
    <property type="molecule type" value="Genomic_DNA"/>
</dbReference>
<comment type="caution">
    <text evidence="2">The sequence shown here is derived from an EMBL/GenBank/DDBJ whole genome shotgun (WGS) entry which is preliminary data.</text>
</comment>
<feature type="transmembrane region" description="Helical" evidence="1">
    <location>
        <begin position="15"/>
        <end position="38"/>
    </location>
</feature>
<proteinExistence type="predicted"/>
<reference evidence="2 3" key="1">
    <citation type="submission" date="2021-04" db="EMBL/GenBank/DDBJ databases">
        <title>Whole genome analysis of root endophytic bacterium Microbacterium paraoxydans ku-mp colonizing RP-bio226 rice variety.</title>
        <authorList>
            <person name="Ulaganathan K."/>
            <person name="Latha B."/>
        </authorList>
    </citation>
    <scope>NUCLEOTIDE SEQUENCE [LARGE SCALE GENOMIC DNA]</scope>
    <source>
        <strain evidence="3">ku-mp</strain>
    </source>
</reference>
<evidence type="ECO:0000256" key="1">
    <source>
        <dbReference type="SAM" id="Phobius"/>
    </source>
</evidence>
<feature type="transmembrane region" description="Helical" evidence="1">
    <location>
        <begin position="163"/>
        <end position="184"/>
    </location>
</feature>
<organism evidence="2 3">
    <name type="scientific">Microbacterium paraoxydans</name>
    <dbReference type="NCBI Taxonomy" id="199592"/>
    <lineage>
        <taxon>Bacteria</taxon>
        <taxon>Bacillati</taxon>
        <taxon>Actinomycetota</taxon>
        <taxon>Actinomycetes</taxon>
        <taxon>Micrococcales</taxon>
        <taxon>Microbacteriaceae</taxon>
        <taxon>Microbacterium</taxon>
    </lineage>
</organism>
<feature type="transmembrane region" description="Helical" evidence="1">
    <location>
        <begin position="50"/>
        <end position="68"/>
    </location>
</feature>
<gene>
    <name evidence="2" type="ORF">KE274_13285</name>
</gene>
<dbReference type="Proteomes" id="UP000678243">
    <property type="component" value="Unassembled WGS sequence"/>
</dbReference>
<feature type="transmembrane region" description="Helical" evidence="1">
    <location>
        <begin position="74"/>
        <end position="94"/>
    </location>
</feature>
<sequence length="194" mass="18939">MPEHPRTGGGVRSGWWRLVIAFLSALLPFTVAAGVGFATLHGRTAGGGGVLAAPLGDTGSPLLLGILLRNTAVALALFSGVLTVGIGSVLGIAFQGFVVGASTGAAATEVGAASALGSVVGYAVIEIPALLLAAAAGMLPAVAALLASRGVPPAAPLSRYVAAFRPALFVLGAALLLLVVGAAVETSLITSRSH</sequence>
<accession>A0ABS5IS47</accession>
<keyword evidence="1" id="KW-1133">Transmembrane helix</keyword>
<feature type="transmembrane region" description="Helical" evidence="1">
    <location>
        <begin position="131"/>
        <end position="151"/>
    </location>
</feature>
<keyword evidence="1" id="KW-0472">Membrane</keyword>
<evidence type="ECO:0000313" key="2">
    <source>
        <dbReference type="EMBL" id="MBS0025077.1"/>
    </source>
</evidence>
<name>A0ABS5IS47_9MICO</name>
<keyword evidence="1" id="KW-0812">Transmembrane</keyword>
<protein>
    <submittedName>
        <fullName evidence="2">Stage II sporulation protein M</fullName>
    </submittedName>
</protein>
<dbReference type="Pfam" id="PF01944">
    <property type="entry name" value="SpoIIM"/>
    <property type="match status" value="1"/>
</dbReference>
<evidence type="ECO:0000313" key="3">
    <source>
        <dbReference type="Proteomes" id="UP000678243"/>
    </source>
</evidence>
<dbReference type="RefSeq" id="WP_211544470.1">
    <property type="nucleotide sequence ID" value="NZ_JAGTUK010000003.1"/>
</dbReference>
<keyword evidence="3" id="KW-1185">Reference proteome</keyword>